<evidence type="ECO:0000313" key="1">
    <source>
        <dbReference type="EMBL" id="ACF44149.1"/>
    </source>
</evidence>
<evidence type="ECO:0008006" key="3">
    <source>
        <dbReference type="Google" id="ProtNLM"/>
    </source>
</evidence>
<gene>
    <name evidence="1" type="ordered locus">Ppha_1928</name>
</gene>
<accession>B4SC43</accession>
<dbReference type="KEGG" id="pph:Ppha_1928"/>
<reference evidence="1 2" key="1">
    <citation type="submission" date="2008-06" db="EMBL/GenBank/DDBJ databases">
        <title>Complete sequence of Pelodictyon phaeoclathratiforme BU-1.</title>
        <authorList>
            <consortium name="US DOE Joint Genome Institute"/>
            <person name="Lucas S."/>
            <person name="Copeland A."/>
            <person name="Lapidus A."/>
            <person name="Glavina del Rio T."/>
            <person name="Dalin E."/>
            <person name="Tice H."/>
            <person name="Bruce D."/>
            <person name="Goodwin L."/>
            <person name="Pitluck S."/>
            <person name="Schmutz J."/>
            <person name="Larimer F."/>
            <person name="Land M."/>
            <person name="Hauser L."/>
            <person name="Kyrpides N."/>
            <person name="Mikhailova N."/>
            <person name="Liu Z."/>
            <person name="Li T."/>
            <person name="Zhao F."/>
            <person name="Overmann J."/>
            <person name="Bryant D.A."/>
            <person name="Richardson P."/>
        </authorList>
    </citation>
    <scope>NUCLEOTIDE SEQUENCE [LARGE SCALE GENOMIC DNA]</scope>
    <source>
        <strain evidence="2">DSM 5477 / BU-1</strain>
    </source>
</reference>
<sequence length="111" mass="12354">MTAHQLDREHTPKELAIDKNIVKAITAIDRMFDEEERQVYEVRKQSLVEAESKIASALEKGMEKGREEGVNAASKAIVLNMAGKGIDMNTIADFTGLNMLVITVFLLCMND</sequence>
<name>B4SC43_PELPB</name>
<dbReference type="HOGENOM" id="CLU_2155947_0_0_10"/>
<keyword evidence="2" id="KW-1185">Reference proteome</keyword>
<dbReference type="AlphaFoldDB" id="B4SC43"/>
<dbReference type="Proteomes" id="UP000002724">
    <property type="component" value="Chromosome"/>
</dbReference>
<evidence type="ECO:0000313" key="2">
    <source>
        <dbReference type="Proteomes" id="UP000002724"/>
    </source>
</evidence>
<dbReference type="eggNOG" id="COG5464">
    <property type="taxonomic scope" value="Bacteria"/>
</dbReference>
<proteinExistence type="predicted"/>
<protein>
    <recommendedName>
        <fullName evidence="3">Transposase</fullName>
    </recommendedName>
</protein>
<dbReference type="EMBL" id="CP001110">
    <property type="protein sequence ID" value="ACF44149.1"/>
    <property type="molecule type" value="Genomic_DNA"/>
</dbReference>
<organism evidence="1 2">
    <name type="scientific">Pelodictyon phaeoclathratiforme (strain DSM 5477 / BU-1)</name>
    <dbReference type="NCBI Taxonomy" id="324925"/>
    <lineage>
        <taxon>Bacteria</taxon>
        <taxon>Pseudomonadati</taxon>
        <taxon>Chlorobiota</taxon>
        <taxon>Chlorobiia</taxon>
        <taxon>Chlorobiales</taxon>
        <taxon>Chlorobiaceae</taxon>
        <taxon>Chlorobium/Pelodictyon group</taxon>
        <taxon>Pelodictyon</taxon>
    </lineage>
</organism>
<dbReference type="STRING" id="324925.Ppha_1928"/>